<sequence length="82" mass="8362">MTNRLVEAVQKAAETAVAQMGASWFLAKVTAVNAGGTLDITTATGPVPAVRRLKCCTAVVGDTVMVVVNSAGNWLVIDATAS</sequence>
<evidence type="ECO:0000313" key="2">
    <source>
        <dbReference type="Proteomes" id="UP001614391"/>
    </source>
</evidence>
<dbReference type="RefSeq" id="WP_399621709.1">
    <property type="nucleotide sequence ID" value="NZ_JBITYT010000023.1"/>
</dbReference>
<accession>A0ABW8D442</accession>
<protein>
    <submittedName>
        <fullName evidence="1">Uncharacterized protein</fullName>
    </submittedName>
</protein>
<reference evidence="1 2" key="1">
    <citation type="submission" date="2024-10" db="EMBL/GenBank/DDBJ databases">
        <title>The Natural Products Discovery Center: Release of the First 8490 Sequenced Strains for Exploring Actinobacteria Biosynthetic Diversity.</title>
        <authorList>
            <person name="Kalkreuter E."/>
            <person name="Kautsar S.A."/>
            <person name="Yang D."/>
            <person name="Bader C.D."/>
            <person name="Teijaro C.N."/>
            <person name="Fluegel L."/>
            <person name="Davis C.M."/>
            <person name="Simpson J.R."/>
            <person name="Lauterbach L."/>
            <person name="Steele A.D."/>
            <person name="Gui C."/>
            <person name="Meng S."/>
            <person name="Li G."/>
            <person name="Viehrig K."/>
            <person name="Ye F."/>
            <person name="Su P."/>
            <person name="Kiefer A.F."/>
            <person name="Nichols A."/>
            <person name="Cepeda A.J."/>
            <person name="Yan W."/>
            <person name="Fan B."/>
            <person name="Jiang Y."/>
            <person name="Adhikari A."/>
            <person name="Zheng C.-J."/>
            <person name="Schuster L."/>
            <person name="Cowan T.M."/>
            <person name="Smanski M.J."/>
            <person name="Chevrette M.G."/>
            <person name="De Carvalho L.P.S."/>
            <person name="Shen B."/>
        </authorList>
    </citation>
    <scope>NUCLEOTIDE SEQUENCE [LARGE SCALE GENOMIC DNA]</scope>
    <source>
        <strain evidence="1 2">NPDC053346</strain>
    </source>
</reference>
<dbReference type="EMBL" id="JBITYT010000023">
    <property type="protein sequence ID" value="MFI9123876.1"/>
    <property type="molecule type" value="Genomic_DNA"/>
</dbReference>
<name>A0ABW8D442_STRBI</name>
<comment type="caution">
    <text evidence="1">The sequence shown here is derived from an EMBL/GenBank/DDBJ whole genome shotgun (WGS) entry which is preliminary data.</text>
</comment>
<organism evidence="1 2">
    <name type="scientific">Streptomyces bikiniensis</name>
    <dbReference type="NCBI Taxonomy" id="1896"/>
    <lineage>
        <taxon>Bacteria</taxon>
        <taxon>Bacillati</taxon>
        <taxon>Actinomycetota</taxon>
        <taxon>Actinomycetes</taxon>
        <taxon>Kitasatosporales</taxon>
        <taxon>Streptomycetaceae</taxon>
        <taxon>Streptomyces</taxon>
    </lineage>
</organism>
<keyword evidence="2" id="KW-1185">Reference proteome</keyword>
<evidence type="ECO:0000313" key="1">
    <source>
        <dbReference type="EMBL" id="MFI9123876.1"/>
    </source>
</evidence>
<gene>
    <name evidence="1" type="ORF">ACIGW0_31545</name>
</gene>
<dbReference type="Proteomes" id="UP001614391">
    <property type="component" value="Unassembled WGS sequence"/>
</dbReference>
<proteinExistence type="predicted"/>